<feature type="compositionally biased region" description="Polar residues" evidence="4">
    <location>
        <begin position="146"/>
        <end position="157"/>
    </location>
</feature>
<evidence type="ECO:0000256" key="1">
    <source>
        <dbReference type="ARBA" id="ARBA00004123"/>
    </source>
</evidence>
<protein>
    <submittedName>
        <fullName evidence="6">Blast:Nucleoplasmin-like protein</fullName>
    </submittedName>
</protein>
<dbReference type="FunFam" id="2.60.120.340:FF:000005">
    <property type="entry name" value="nucleoplasmin-like protein"/>
    <property type="match status" value="1"/>
</dbReference>
<proteinExistence type="inferred from homology"/>
<dbReference type="AlphaFoldDB" id="A0A3B0K7G0"/>
<sequence length="157" mass="17403">MESESFYGVTLSEKEPIAQFDVPDIPEEYVVHSHKLIIKQISLGSEAKTGEFNVVQAETNVNEDGEKKTVKIPIAVLKVGETRSLRPNVEFPNGSVTFKLVQGTGPVYVCGKAEMNFGEFDDGQMYEEYSDEEEDSDGDFDEDAVPQTNGKSKVTKK</sequence>
<dbReference type="GO" id="GO:0042393">
    <property type="term" value="F:histone binding"/>
    <property type="evidence" value="ECO:0007669"/>
    <property type="project" value="TreeGrafter"/>
</dbReference>
<dbReference type="GO" id="GO:0005654">
    <property type="term" value="C:nucleoplasm"/>
    <property type="evidence" value="ECO:0007669"/>
    <property type="project" value="TreeGrafter"/>
</dbReference>
<feature type="domain" description="Nucleoplasmin core" evidence="5">
    <location>
        <begin position="6"/>
        <end position="113"/>
    </location>
</feature>
<evidence type="ECO:0000256" key="4">
    <source>
        <dbReference type="SAM" id="MobiDB-lite"/>
    </source>
</evidence>
<evidence type="ECO:0000259" key="5">
    <source>
        <dbReference type="Pfam" id="PF03066"/>
    </source>
</evidence>
<dbReference type="Pfam" id="PF03066">
    <property type="entry name" value="Nucleoplasmin"/>
    <property type="match status" value="1"/>
</dbReference>
<dbReference type="InterPro" id="IPR004301">
    <property type="entry name" value="Nucleoplasmin"/>
</dbReference>
<keyword evidence="7" id="KW-1185">Reference proteome</keyword>
<feature type="region of interest" description="Disordered" evidence="4">
    <location>
        <begin position="121"/>
        <end position="157"/>
    </location>
</feature>
<evidence type="ECO:0000313" key="7">
    <source>
        <dbReference type="Proteomes" id="UP000268350"/>
    </source>
</evidence>
<accession>A0A3B0K7G0</accession>
<dbReference type="InterPro" id="IPR024057">
    <property type="entry name" value="Nucleoplasmin_core_dom"/>
</dbReference>
<dbReference type="OMA" id="FNDGEIY"/>
<dbReference type="GO" id="GO:0005730">
    <property type="term" value="C:nucleolus"/>
    <property type="evidence" value="ECO:0007669"/>
    <property type="project" value="TreeGrafter"/>
</dbReference>
<dbReference type="GO" id="GO:0006338">
    <property type="term" value="P:chromatin remodeling"/>
    <property type="evidence" value="ECO:0007669"/>
    <property type="project" value="TreeGrafter"/>
</dbReference>
<feature type="compositionally biased region" description="Acidic residues" evidence="4">
    <location>
        <begin position="121"/>
        <end position="144"/>
    </location>
</feature>
<name>A0A3B0K7G0_DROGU</name>
<dbReference type="GO" id="GO:0003723">
    <property type="term" value="F:RNA binding"/>
    <property type="evidence" value="ECO:0007669"/>
    <property type="project" value="TreeGrafter"/>
</dbReference>
<dbReference type="PANTHER" id="PTHR22747">
    <property type="entry name" value="NUCLEOPLASMIN"/>
    <property type="match status" value="1"/>
</dbReference>
<dbReference type="GO" id="GO:0003682">
    <property type="term" value="F:chromatin binding"/>
    <property type="evidence" value="ECO:0007669"/>
    <property type="project" value="TreeGrafter"/>
</dbReference>
<evidence type="ECO:0000313" key="6">
    <source>
        <dbReference type="EMBL" id="SPP80931.1"/>
    </source>
</evidence>
<dbReference type="PANTHER" id="PTHR22747:SF18">
    <property type="entry name" value="GEO09167P1-RELATED"/>
    <property type="match status" value="1"/>
</dbReference>
<organism evidence="6 7">
    <name type="scientific">Drosophila guanche</name>
    <name type="common">Fruit fly</name>
    <dbReference type="NCBI Taxonomy" id="7266"/>
    <lineage>
        <taxon>Eukaryota</taxon>
        <taxon>Metazoa</taxon>
        <taxon>Ecdysozoa</taxon>
        <taxon>Arthropoda</taxon>
        <taxon>Hexapoda</taxon>
        <taxon>Insecta</taxon>
        <taxon>Pterygota</taxon>
        <taxon>Neoptera</taxon>
        <taxon>Endopterygota</taxon>
        <taxon>Diptera</taxon>
        <taxon>Brachycera</taxon>
        <taxon>Muscomorpha</taxon>
        <taxon>Ephydroidea</taxon>
        <taxon>Drosophilidae</taxon>
        <taxon>Drosophila</taxon>
        <taxon>Sophophora</taxon>
    </lineage>
</organism>
<dbReference type="SUPFAM" id="SSF69203">
    <property type="entry name" value="Nucleoplasmin-like core domain"/>
    <property type="match status" value="1"/>
</dbReference>
<evidence type="ECO:0000256" key="2">
    <source>
        <dbReference type="ARBA" id="ARBA00010744"/>
    </source>
</evidence>
<keyword evidence="3" id="KW-0539">Nucleus</keyword>
<dbReference type="InterPro" id="IPR036824">
    <property type="entry name" value="Nucleoplasmin_core_dom_sf"/>
</dbReference>
<dbReference type="OrthoDB" id="6075101at2759"/>
<dbReference type="Gene3D" id="2.60.120.340">
    <property type="entry name" value="Nucleoplasmin core domain"/>
    <property type="match status" value="1"/>
</dbReference>
<evidence type="ECO:0000256" key="3">
    <source>
        <dbReference type="ARBA" id="ARBA00023242"/>
    </source>
</evidence>
<dbReference type="EMBL" id="OUUW01000005">
    <property type="protein sequence ID" value="SPP80931.1"/>
    <property type="molecule type" value="Genomic_DNA"/>
</dbReference>
<comment type="subcellular location">
    <subcellularLocation>
        <location evidence="1">Nucleus</location>
    </subcellularLocation>
</comment>
<reference evidence="7" key="1">
    <citation type="submission" date="2018-01" db="EMBL/GenBank/DDBJ databases">
        <authorList>
            <person name="Alioto T."/>
            <person name="Alioto T."/>
        </authorList>
    </citation>
    <scope>NUCLEOTIDE SEQUENCE [LARGE SCALE GENOMIC DNA]</scope>
</reference>
<dbReference type="GO" id="GO:0005737">
    <property type="term" value="C:cytoplasm"/>
    <property type="evidence" value="ECO:0007669"/>
    <property type="project" value="TreeGrafter"/>
</dbReference>
<dbReference type="Proteomes" id="UP000268350">
    <property type="component" value="Unassembled WGS sequence"/>
</dbReference>
<comment type="similarity">
    <text evidence="2">Belongs to the nucleoplasmin family.</text>
</comment>
<gene>
    <name evidence="6" type="ORF">DGUA_6G005894</name>
</gene>
<dbReference type="STRING" id="7266.A0A3B0K7G0"/>